<feature type="compositionally biased region" description="Polar residues" evidence="1">
    <location>
        <begin position="731"/>
        <end position="746"/>
    </location>
</feature>
<accession>A0AAI8DL52</accession>
<evidence type="ECO:0000313" key="5">
    <source>
        <dbReference type="Proteomes" id="UP000197058"/>
    </source>
</evidence>
<feature type="compositionally biased region" description="Low complexity" evidence="1">
    <location>
        <begin position="702"/>
        <end position="730"/>
    </location>
</feature>
<feature type="compositionally biased region" description="Basic and acidic residues" evidence="1">
    <location>
        <begin position="639"/>
        <end position="654"/>
    </location>
</feature>
<sequence>MSESKKKAIEILKDNQEIFKSYDGIDWLVHICKSMGWYFTKGLYKISVSMEKLLNEIVTFGGLLNNKAITNLSETMMPIVWAVFGLTILIIGLSMMFGKQQTKLAQIAVNSVLAICFIIALPTIFSSAYKFSQGVTEVGKSINGGDGNLIEGKDMKYLSTQIVAMNTTDLYWLAQNDFKKAKNGINNDLTDGSFTSGRRQFGEKINPNVDDKKAKEEGYRYYENIAKLKKASDSNSEKYKYYVFNNNLVTSSDGKSNELSKISDGFGKGFFKQSSAPFSNYYQRYQTSFFFTWLLLGTLIAVQVFTSFKVVRLSFEIAFQKVIAPWVAAADLNTLQRVKQLLSNIVTNYAVIGLVLIIFKMFMILTGAIFQSDLSFLAKVICYIGLAIAVVDGPNEAKKILGIDTGVKDGQKSLMAGIAGGAVAMKAGSKMAHMTGATKATSAVAQGGKNLASNIGHQAKGGVGTLGGYAKDSFEQSRAKGVANDLGTGTISQMEKDLNMKPHETYTAPTLDDQEGSVDTSYGAETEAQAHVNQETNAQQVVVGESDNVSSQQHTKGGQGSQSVDVDTTTTTDEVEDSQEGVSNETVSTSDDTPEHVDVPESSNDTSHDEGVVHSNQDGTHQQLDNEQTDQEGIQHVQQNEHEQKVAHNDHDRNATTLDTSNVKSKDDNGVVTHDEIENIPTTAEDTTAHKDSKDDSVQKASVQQGVSSGRSQIKQGQTSTTTKATSTNSGHKQSGNQQSVKSPQSKAPHKQTKETKRVINRKNETYSTKQGKPVTMPKGSAQPTQQIIKEKEIVNEQHVHRENVQPSQIKSSQVKPSRVDRARNMTSVERVKLQKNQGKYHR</sequence>
<feature type="compositionally biased region" description="Basic and acidic residues" evidence="1">
    <location>
        <begin position="752"/>
        <end position="765"/>
    </location>
</feature>
<gene>
    <name evidence="4" type="ORF">CEP64_13780</name>
</gene>
<feature type="transmembrane region" description="Helical" evidence="2">
    <location>
        <begin position="346"/>
        <end position="370"/>
    </location>
</feature>
<proteinExistence type="predicted"/>
<feature type="transmembrane region" description="Helical" evidence="2">
    <location>
        <begin position="290"/>
        <end position="311"/>
    </location>
</feature>
<dbReference type="InterPro" id="IPR058066">
    <property type="entry name" value="pXO2-14_N"/>
</dbReference>
<feature type="compositionally biased region" description="Polar residues" evidence="1">
    <location>
        <begin position="547"/>
        <end position="556"/>
    </location>
</feature>
<dbReference type="EMBL" id="CP022047">
    <property type="protein sequence ID" value="ASE35685.1"/>
    <property type="molecule type" value="Genomic_DNA"/>
</dbReference>
<feature type="transmembrane region" description="Helical" evidence="2">
    <location>
        <begin position="376"/>
        <end position="393"/>
    </location>
</feature>
<dbReference type="InterPro" id="IPR058521">
    <property type="entry name" value="DUF8208"/>
</dbReference>
<feature type="compositionally biased region" description="Low complexity" evidence="1">
    <location>
        <begin position="561"/>
        <end position="572"/>
    </location>
</feature>
<keyword evidence="2" id="KW-1133">Transmembrane helix</keyword>
<evidence type="ECO:0000256" key="1">
    <source>
        <dbReference type="SAM" id="MobiDB-lite"/>
    </source>
</evidence>
<keyword evidence="2" id="KW-0812">Transmembrane</keyword>
<dbReference type="NCBIfam" id="NF045890">
    <property type="entry name" value="conj_pls20_p028"/>
    <property type="match status" value="1"/>
</dbReference>
<feature type="compositionally biased region" description="Polar residues" evidence="1">
    <location>
        <begin position="581"/>
        <end position="591"/>
    </location>
</feature>
<dbReference type="Proteomes" id="UP000197058">
    <property type="component" value="Plasmid unnamed1"/>
</dbReference>
<feature type="compositionally biased region" description="Polar residues" evidence="1">
    <location>
        <begin position="805"/>
        <end position="816"/>
    </location>
</feature>
<feature type="transmembrane region" description="Helical" evidence="2">
    <location>
        <begin position="79"/>
        <end position="97"/>
    </location>
</feature>
<protein>
    <recommendedName>
        <fullName evidence="3">DUF8208 domain-containing protein</fullName>
    </recommendedName>
</protein>
<keyword evidence="4" id="KW-0614">Plasmid</keyword>
<dbReference type="AlphaFoldDB" id="A0AAI8DL52"/>
<feature type="region of interest" description="Disordered" evidence="1">
    <location>
        <begin position="801"/>
        <end position="843"/>
    </location>
</feature>
<feature type="compositionally biased region" description="Polar residues" evidence="1">
    <location>
        <begin position="614"/>
        <end position="626"/>
    </location>
</feature>
<evidence type="ECO:0000259" key="3">
    <source>
        <dbReference type="Pfam" id="PF26635"/>
    </source>
</evidence>
<feature type="transmembrane region" description="Helical" evidence="2">
    <location>
        <begin position="104"/>
        <end position="125"/>
    </location>
</feature>
<feature type="compositionally biased region" description="Basic and acidic residues" evidence="1">
    <location>
        <begin position="664"/>
        <end position="677"/>
    </location>
</feature>
<name>A0AAI8DL52_MAMSC</name>
<geneLocation type="plasmid" evidence="4 5">
    <name>unnamed1</name>
</geneLocation>
<feature type="domain" description="DUF8208" evidence="3">
    <location>
        <begin position="26"/>
        <end position="417"/>
    </location>
</feature>
<organism evidence="4 5">
    <name type="scientific">Mammaliicoccus sciuri</name>
    <name type="common">Staphylococcus sciuri</name>
    <dbReference type="NCBI Taxonomy" id="1296"/>
    <lineage>
        <taxon>Bacteria</taxon>
        <taxon>Bacillati</taxon>
        <taxon>Bacillota</taxon>
        <taxon>Bacilli</taxon>
        <taxon>Bacillales</taxon>
        <taxon>Staphylococcaceae</taxon>
        <taxon>Mammaliicoccus</taxon>
    </lineage>
</organism>
<evidence type="ECO:0000313" key="4">
    <source>
        <dbReference type="EMBL" id="ASE35685.1"/>
    </source>
</evidence>
<evidence type="ECO:0000256" key="2">
    <source>
        <dbReference type="SAM" id="Phobius"/>
    </source>
</evidence>
<dbReference type="RefSeq" id="WP_088592777.1">
    <property type="nucleotide sequence ID" value="NZ_CP022047.2"/>
</dbReference>
<keyword evidence="2" id="KW-0472">Membrane</keyword>
<feature type="compositionally biased region" description="Basic and acidic residues" evidence="1">
    <location>
        <begin position="687"/>
        <end position="698"/>
    </location>
</feature>
<reference evidence="5" key="1">
    <citation type="submission" date="2017-06" db="EMBL/GenBank/DDBJ databases">
        <title>FDA dAtabase for Regulatory Grade micrObial Sequences (FDA-ARGOS): Supporting development and validation of Infectious Disease Dx tests.</title>
        <authorList>
            <person name="Goldberg B."/>
            <person name="Campos J."/>
            <person name="Tallon L."/>
            <person name="Sadzewicz L."/>
            <person name="Sengamalay N."/>
            <person name="Ott S."/>
            <person name="Godinez A."/>
            <person name="Nagaraj S."/>
            <person name="Vavikolanu K."/>
            <person name="Nadendla S."/>
            <person name="George J."/>
            <person name="Geyer C."/>
            <person name="Sichtig H."/>
        </authorList>
    </citation>
    <scope>NUCLEOTIDE SEQUENCE [LARGE SCALE GENOMIC DNA]</scope>
    <source>
        <strain evidence="5">FDAARGOS_285</strain>
        <plasmid evidence="5">unnamed1</plasmid>
    </source>
</reference>
<dbReference type="Pfam" id="PF26635">
    <property type="entry name" value="DUF8208"/>
    <property type="match status" value="1"/>
</dbReference>
<feature type="region of interest" description="Disordered" evidence="1">
    <location>
        <begin position="544"/>
        <end position="785"/>
    </location>
</feature>
<dbReference type="KEGG" id="sscu:CEP64_13780"/>